<keyword evidence="6" id="KW-0234">DNA repair</keyword>
<proteinExistence type="predicted"/>
<evidence type="ECO:0000313" key="7">
    <source>
        <dbReference type="EMBL" id="KUG15036.1"/>
    </source>
</evidence>
<keyword evidence="3" id="KW-0227">DNA damage</keyword>
<reference evidence="7" key="1">
    <citation type="journal article" date="2015" name="Proc. Natl. Acad. Sci. U.S.A.">
        <title>Networks of energetic and metabolic interactions define dynamics in microbial communities.</title>
        <authorList>
            <person name="Embree M."/>
            <person name="Liu J.K."/>
            <person name="Al-Bassam M.M."/>
            <person name="Zengler K."/>
        </authorList>
    </citation>
    <scope>NUCLEOTIDE SEQUENCE</scope>
</reference>
<dbReference type="PANTHER" id="PTHR31290">
    <property type="entry name" value="UV-DAMAGE ENDONUCLEASE"/>
    <property type="match status" value="1"/>
</dbReference>
<dbReference type="Gene3D" id="3.20.20.150">
    <property type="entry name" value="Divalent-metal-dependent TIM barrel enzymes"/>
    <property type="match status" value="1"/>
</dbReference>
<accession>A0A0W8F2C6</accession>
<dbReference type="GO" id="GO:0016787">
    <property type="term" value="F:hydrolase activity"/>
    <property type="evidence" value="ECO:0007669"/>
    <property type="project" value="UniProtKB-KW"/>
</dbReference>
<evidence type="ECO:0000256" key="2">
    <source>
        <dbReference type="ARBA" id="ARBA00022759"/>
    </source>
</evidence>
<gene>
    <name evidence="7" type="ORF">ASZ90_015349</name>
</gene>
<dbReference type="InterPro" id="IPR036237">
    <property type="entry name" value="Xyl_isomerase-like_sf"/>
</dbReference>
<dbReference type="NCBIfam" id="TIGR00629">
    <property type="entry name" value="uvde"/>
    <property type="match status" value="1"/>
</dbReference>
<keyword evidence="2 7" id="KW-0255">Endonuclease</keyword>
<name>A0A0W8F2C6_9ZZZZ</name>
<evidence type="ECO:0000256" key="1">
    <source>
        <dbReference type="ARBA" id="ARBA00022722"/>
    </source>
</evidence>
<dbReference type="GO" id="GO:0004519">
    <property type="term" value="F:endonuclease activity"/>
    <property type="evidence" value="ECO:0007669"/>
    <property type="project" value="UniProtKB-KW"/>
</dbReference>
<dbReference type="AlphaFoldDB" id="A0A0W8F2C6"/>
<comment type="caution">
    <text evidence="7">The sequence shown here is derived from an EMBL/GenBank/DDBJ whole genome shotgun (WGS) entry which is preliminary data.</text>
</comment>
<dbReference type="PANTHER" id="PTHR31290:SF5">
    <property type="entry name" value="UV-DAMAGE ENDONUCLEASE"/>
    <property type="match status" value="1"/>
</dbReference>
<dbReference type="Pfam" id="PF03851">
    <property type="entry name" value="UvdE"/>
    <property type="match status" value="1"/>
</dbReference>
<protein>
    <submittedName>
        <fullName evidence="7">Uv dna damage endonuclease (Uv-endonuclease) (Uved)</fullName>
    </submittedName>
</protein>
<organism evidence="7">
    <name type="scientific">hydrocarbon metagenome</name>
    <dbReference type="NCBI Taxonomy" id="938273"/>
    <lineage>
        <taxon>unclassified sequences</taxon>
        <taxon>metagenomes</taxon>
        <taxon>ecological metagenomes</taxon>
    </lineage>
</organism>
<dbReference type="EMBL" id="LNQE01001595">
    <property type="protein sequence ID" value="KUG15036.1"/>
    <property type="molecule type" value="Genomic_DNA"/>
</dbReference>
<dbReference type="GO" id="GO:0009411">
    <property type="term" value="P:response to UV"/>
    <property type="evidence" value="ECO:0007669"/>
    <property type="project" value="InterPro"/>
</dbReference>
<evidence type="ECO:0000256" key="4">
    <source>
        <dbReference type="ARBA" id="ARBA00022769"/>
    </source>
</evidence>
<dbReference type="GO" id="GO:0006289">
    <property type="term" value="P:nucleotide-excision repair"/>
    <property type="evidence" value="ECO:0007669"/>
    <property type="project" value="InterPro"/>
</dbReference>
<sequence length="303" mass="34533">MRIGYPCINRSIGCRGDRTFRLASYSEDRFVATVESNLSCLKNILAWNREYGLLFFRITSDLIPFASHPVCTFPWQEYFRDELTAIGRSISGSGIRISMHPDQFIILNSPEREITLRSVAELQYHADLLDAMGLDSRAKIQLHIGGVYGERERSRERFIRRWADLDPPIQKRLVIENDEQRFAIADCLTIREETGIPVLFDVFHHRCNNHGEPVPDVLARVSATWRQGDGTMMVDYSSQHPGKRQGAHAEHIDTGDFLRFLDLSAPYDMDIMLEIKDKEASAVAAIDAAGDDPRLVRSVPVKR</sequence>
<keyword evidence="1" id="KW-0540">Nuclease</keyword>
<dbReference type="SUPFAM" id="SSF51658">
    <property type="entry name" value="Xylose isomerase-like"/>
    <property type="match status" value="1"/>
</dbReference>
<dbReference type="InterPro" id="IPR004601">
    <property type="entry name" value="UvdE"/>
</dbReference>
<evidence type="ECO:0000256" key="3">
    <source>
        <dbReference type="ARBA" id="ARBA00022763"/>
    </source>
</evidence>
<evidence type="ECO:0000256" key="5">
    <source>
        <dbReference type="ARBA" id="ARBA00022801"/>
    </source>
</evidence>
<keyword evidence="5" id="KW-0378">Hydrolase</keyword>
<keyword evidence="4" id="KW-0228">DNA excision</keyword>
<evidence type="ECO:0000256" key="6">
    <source>
        <dbReference type="ARBA" id="ARBA00023204"/>
    </source>
</evidence>